<name>A0A2P5BYC5_TREOI</name>
<accession>A0A2P5BYC5</accession>
<keyword evidence="5 10" id="KW-0479">Metal-binding</keyword>
<evidence type="ECO:0000256" key="6">
    <source>
        <dbReference type="ARBA" id="ARBA00022729"/>
    </source>
</evidence>
<dbReference type="Gene3D" id="2.60.120.10">
    <property type="entry name" value="Jelly Rolls"/>
    <property type="match status" value="1"/>
</dbReference>
<keyword evidence="16" id="KW-1185">Reference proteome</keyword>
<dbReference type="GO" id="GO:0009506">
    <property type="term" value="C:plasmodesma"/>
    <property type="evidence" value="ECO:0007669"/>
    <property type="project" value="UniProtKB-ARBA"/>
</dbReference>
<evidence type="ECO:0000256" key="9">
    <source>
        <dbReference type="ARBA" id="ARBA00023211"/>
    </source>
</evidence>
<dbReference type="Pfam" id="PF00190">
    <property type="entry name" value="Cupin_1"/>
    <property type="match status" value="1"/>
</dbReference>
<evidence type="ECO:0000256" key="1">
    <source>
        <dbReference type="ARBA" id="ARBA00004271"/>
    </source>
</evidence>
<dbReference type="GO" id="GO:0010497">
    <property type="term" value="P:plasmodesmata-mediated intercellular transport"/>
    <property type="evidence" value="ECO:0007669"/>
    <property type="project" value="UniProtKB-ARBA"/>
</dbReference>
<keyword evidence="3 13" id="KW-0052">Apoplast</keyword>
<dbReference type="PANTHER" id="PTHR31238">
    <property type="entry name" value="GERMIN-LIKE PROTEIN SUBFAMILY 3 MEMBER 3"/>
    <property type="match status" value="1"/>
</dbReference>
<dbReference type="FunCoup" id="A0A2P5BYC5">
    <property type="interactions" value="32"/>
</dbReference>
<dbReference type="PRINTS" id="PR00325">
    <property type="entry name" value="GERMIN"/>
</dbReference>
<keyword evidence="4 13" id="KW-0964">Secreted</keyword>
<evidence type="ECO:0000256" key="12">
    <source>
        <dbReference type="PIRSR" id="PIRSR601929-3"/>
    </source>
</evidence>
<dbReference type="InParanoid" id="A0A2P5BYC5"/>
<evidence type="ECO:0000313" key="16">
    <source>
        <dbReference type="Proteomes" id="UP000237000"/>
    </source>
</evidence>
<sequence>MKTLTLSLLNLLLGLVILMGRVKPDPDPLQDYCIADTRTPPPFFLNGAPCLDPNQAKSSHFTTTALSKPGNTKANPFGFNVTVTNTANLPGVNTLGLTLARVDIAGNGLVPPHSHPRASEVTICLKGVLLVGFSDTSNRLFTQQLKPGESFVFPKGLIHFLFNLDSVGPAVALSGLSSQNPGTQVTSLATFTTKPPIPDEIMKKAFQIEASDVARIRKNLGG</sequence>
<dbReference type="InterPro" id="IPR006045">
    <property type="entry name" value="Cupin_1"/>
</dbReference>
<comment type="subcellular location">
    <subcellularLocation>
        <location evidence="1 13">Secreted</location>
        <location evidence="1 13">Extracellular space</location>
        <location evidence="1 13">Apoplast</location>
    </subcellularLocation>
</comment>
<evidence type="ECO:0000256" key="8">
    <source>
        <dbReference type="ARBA" id="ARBA00023180"/>
    </source>
</evidence>
<feature type="binding site" evidence="11">
    <location>
        <position position="113"/>
    </location>
    <ligand>
        <name>Mn(2+)</name>
        <dbReference type="ChEBI" id="CHEBI:29035"/>
    </ligand>
</feature>
<dbReference type="Proteomes" id="UP000237000">
    <property type="component" value="Unassembled WGS sequence"/>
</dbReference>
<dbReference type="GO" id="GO:0030145">
    <property type="term" value="F:manganese ion binding"/>
    <property type="evidence" value="ECO:0007669"/>
    <property type="project" value="UniProtKB-UniRule"/>
</dbReference>
<evidence type="ECO:0000259" key="14">
    <source>
        <dbReference type="SMART" id="SM00835"/>
    </source>
</evidence>
<keyword evidence="6 13" id="KW-0732">Signal</keyword>
<evidence type="ECO:0000256" key="7">
    <source>
        <dbReference type="ARBA" id="ARBA00023157"/>
    </source>
</evidence>
<comment type="similarity">
    <text evidence="2 13">Belongs to the germin family.</text>
</comment>
<dbReference type="InterPro" id="IPR019780">
    <property type="entry name" value="Germin_Mn-BS"/>
</dbReference>
<feature type="domain" description="Cupin type-1" evidence="14">
    <location>
        <begin position="64"/>
        <end position="214"/>
    </location>
</feature>
<evidence type="ECO:0000256" key="5">
    <source>
        <dbReference type="ARBA" id="ARBA00022723"/>
    </source>
</evidence>
<evidence type="ECO:0000256" key="10">
    <source>
        <dbReference type="PIRSR" id="PIRSR601929-1"/>
    </source>
</evidence>
<dbReference type="InterPro" id="IPR014710">
    <property type="entry name" value="RmlC-like_jellyroll"/>
</dbReference>
<dbReference type="CDD" id="cd02241">
    <property type="entry name" value="cupin_OxOx"/>
    <property type="match status" value="1"/>
</dbReference>
<dbReference type="OrthoDB" id="1921208at2759"/>
<evidence type="ECO:0000256" key="3">
    <source>
        <dbReference type="ARBA" id="ARBA00022523"/>
    </source>
</evidence>
<dbReference type="GO" id="GO:0048046">
    <property type="term" value="C:apoplast"/>
    <property type="evidence" value="ECO:0007669"/>
    <property type="project" value="UniProtKB-SubCell"/>
</dbReference>
<evidence type="ECO:0000256" key="4">
    <source>
        <dbReference type="ARBA" id="ARBA00022525"/>
    </source>
</evidence>
<protein>
    <recommendedName>
        <fullName evidence="13">Germin-like protein</fullName>
    </recommendedName>
</protein>
<reference evidence="16" key="1">
    <citation type="submission" date="2016-06" db="EMBL/GenBank/DDBJ databases">
        <title>Parallel loss of symbiosis genes in relatives of nitrogen-fixing non-legume Parasponia.</title>
        <authorList>
            <person name="Van Velzen R."/>
            <person name="Holmer R."/>
            <person name="Bu F."/>
            <person name="Rutten L."/>
            <person name="Van Zeijl A."/>
            <person name="Liu W."/>
            <person name="Santuari L."/>
            <person name="Cao Q."/>
            <person name="Sharma T."/>
            <person name="Shen D."/>
            <person name="Roswanjaya Y."/>
            <person name="Wardhani T."/>
            <person name="Kalhor M.S."/>
            <person name="Jansen J."/>
            <person name="Van den Hoogen J."/>
            <person name="Gungor B."/>
            <person name="Hartog M."/>
            <person name="Hontelez J."/>
            <person name="Verver J."/>
            <person name="Yang W.-C."/>
            <person name="Schijlen E."/>
            <person name="Repin R."/>
            <person name="Schilthuizen M."/>
            <person name="Schranz E."/>
            <person name="Heidstra R."/>
            <person name="Miyata K."/>
            <person name="Fedorova E."/>
            <person name="Kohlen W."/>
            <person name="Bisseling T."/>
            <person name="Smit S."/>
            <person name="Geurts R."/>
        </authorList>
    </citation>
    <scope>NUCLEOTIDE SEQUENCE [LARGE SCALE GENOMIC DNA]</scope>
    <source>
        <strain evidence="16">cv. RG33-2</strain>
    </source>
</reference>
<feature type="binding site" evidence="10">
    <location>
        <position position="115"/>
    </location>
    <ligand>
        <name>oxalate</name>
        <dbReference type="ChEBI" id="CHEBI:30623"/>
    </ligand>
</feature>
<evidence type="ECO:0000256" key="2">
    <source>
        <dbReference type="ARBA" id="ARBA00007456"/>
    </source>
</evidence>
<feature type="binding site" evidence="11">
    <location>
        <position position="115"/>
    </location>
    <ligand>
        <name>Mn(2+)</name>
        <dbReference type="ChEBI" id="CHEBI:29035"/>
    </ligand>
</feature>
<keyword evidence="8" id="KW-0325">Glycoprotein</keyword>
<keyword evidence="9 10" id="KW-0464">Manganese</keyword>
<comment type="caution">
    <text evidence="15">The sequence shown here is derived from an EMBL/GenBank/DDBJ whole genome shotgun (WGS) entry which is preliminary data.</text>
</comment>
<keyword evidence="7 12" id="KW-1015">Disulfide bond</keyword>
<dbReference type="InterPro" id="IPR001929">
    <property type="entry name" value="Germin"/>
</dbReference>
<organism evidence="15 16">
    <name type="scientific">Trema orientale</name>
    <name type="common">Charcoal tree</name>
    <name type="synonym">Celtis orientalis</name>
    <dbReference type="NCBI Taxonomy" id="63057"/>
    <lineage>
        <taxon>Eukaryota</taxon>
        <taxon>Viridiplantae</taxon>
        <taxon>Streptophyta</taxon>
        <taxon>Embryophyta</taxon>
        <taxon>Tracheophyta</taxon>
        <taxon>Spermatophyta</taxon>
        <taxon>Magnoliopsida</taxon>
        <taxon>eudicotyledons</taxon>
        <taxon>Gunneridae</taxon>
        <taxon>Pentapetalae</taxon>
        <taxon>rosids</taxon>
        <taxon>fabids</taxon>
        <taxon>Rosales</taxon>
        <taxon>Cannabaceae</taxon>
        <taxon>Trema</taxon>
    </lineage>
</organism>
<dbReference type="InterPro" id="IPR011051">
    <property type="entry name" value="RmlC_Cupin_sf"/>
</dbReference>
<dbReference type="AlphaFoldDB" id="A0A2P5BYC5"/>
<proteinExistence type="inferred from homology"/>
<feature type="disulfide bond" evidence="12">
    <location>
        <begin position="33"/>
        <end position="50"/>
    </location>
</feature>
<gene>
    <name evidence="15" type="ORF">TorRG33x02_304410</name>
</gene>
<evidence type="ECO:0000256" key="13">
    <source>
        <dbReference type="RuleBase" id="RU366015"/>
    </source>
</evidence>
<dbReference type="PROSITE" id="PS00725">
    <property type="entry name" value="GERMIN"/>
    <property type="match status" value="1"/>
</dbReference>
<dbReference type="EMBL" id="JXTC01000440">
    <property type="protein sequence ID" value="PON53755.1"/>
    <property type="molecule type" value="Genomic_DNA"/>
</dbReference>
<dbReference type="GO" id="GO:2000280">
    <property type="term" value="P:regulation of root development"/>
    <property type="evidence" value="ECO:0007669"/>
    <property type="project" value="UniProtKB-ARBA"/>
</dbReference>
<feature type="chain" id="PRO_5019613973" description="Germin-like protein" evidence="13">
    <location>
        <begin position="25"/>
        <end position="222"/>
    </location>
</feature>
<feature type="signal peptide" evidence="13">
    <location>
        <begin position="1"/>
        <end position="24"/>
    </location>
</feature>
<dbReference type="SUPFAM" id="SSF51182">
    <property type="entry name" value="RmlC-like cupins"/>
    <property type="match status" value="1"/>
</dbReference>
<feature type="binding site" evidence="11">
    <location>
        <position position="120"/>
    </location>
    <ligand>
        <name>Mn(2+)</name>
        <dbReference type="ChEBI" id="CHEBI:29035"/>
    </ligand>
</feature>
<feature type="binding site" evidence="10">
    <location>
        <position position="120"/>
    </location>
    <ligand>
        <name>oxalate</name>
        <dbReference type="ChEBI" id="CHEBI:30623"/>
    </ligand>
</feature>
<dbReference type="FunFam" id="2.60.120.10:FF:000025">
    <property type="entry name" value="germin-like protein subfamily 2 member 1"/>
    <property type="match status" value="1"/>
</dbReference>
<evidence type="ECO:0000256" key="11">
    <source>
        <dbReference type="PIRSR" id="PIRSR601929-2"/>
    </source>
</evidence>
<evidence type="ECO:0000313" key="15">
    <source>
        <dbReference type="EMBL" id="PON53755.1"/>
    </source>
</evidence>
<dbReference type="SMART" id="SM00835">
    <property type="entry name" value="Cupin_1"/>
    <property type="match status" value="1"/>
</dbReference>
<feature type="binding site" evidence="11">
    <location>
        <position position="159"/>
    </location>
    <ligand>
        <name>Mn(2+)</name>
        <dbReference type="ChEBI" id="CHEBI:29035"/>
    </ligand>
</feature>